<dbReference type="EMBL" id="CAJNOJ010000084">
    <property type="protein sequence ID" value="CAF1065769.1"/>
    <property type="molecule type" value="Genomic_DNA"/>
</dbReference>
<evidence type="ECO:0000313" key="1">
    <source>
        <dbReference type="EMBL" id="CAF1065769.1"/>
    </source>
</evidence>
<name>A0A814LK34_ADIRI</name>
<comment type="caution">
    <text evidence="1">The sequence shown here is derived from an EMBL/GenBank/DDBJ whole genome shotgun (WGS) entry which is preliminary data.</text>
</comment>
<organism evidence="1 2">
    <name type="scientific">Adineta ricciae</name>
    <name type="common">Rotifer</name>
    <dbReference type="NCBI Taxonomy" id="249248"/>
    <lineage>
        <taxon>Eukaryota</taxon>
        <taxon>Metazoa</taxon>
        <taxon>Spiralia</taxon>
        <taxon>Gnathifera</taxon>
        <taxon>Rotifera</taxon>
        <taxon>Eurotatoria</taxon>
        <taxon>Bdelloidea</taxon>
        <taxon>Adinetida</taxon>
        <taxon>Adinetidae</taxon>
        <taxon>Adineta</taxon>
    </lineage>
</organism>
<sequence length="77" mass="8751">MSRSVLSSDWLKNVLSLPLLTVKQRIAFGIFLLQHVLYPVESYVRRRVKPPSCVPRAEGSFVVLEGSALLYCDYPLK</sequence>
<protein>
    <submittedName>
        <fullName evidence="1">Uncharacterized protein</fullName>
    </submittedName>
</protein>
<dbReference type="AlphaFoldDB" id="A0A814LK34"/>
<dbReference type="Proteomes" id="UP000663852">
    <property type="component" value="Unassembled WGS sequence"/>
</dbReference>
<proteinExistence type="predicted"/>
<reference evidence="1" key="1">
    <citation type="submission" date="2021-02" db="EMBL/GenBank/DDBJ databases">
        <authorList>
            <person name="Nowell W R."/>
        </authorList>
    </citation>
    <scope>NUCLEOTIDE SEQUENCE</scope>
</reference>
<evidence type="ECO:0000313" key="2">
    <source>
        <dbReference type="Proteomes" id="UP000663852"/>
    </source>
</evidence>
<gene>
    <name evidence="1" type="ORF">EDS130_LOCUS18166</name>
</gene>
<accession>A0A814LK34</accession>